<evidence type="ECO:0000313" key="1">
    <source>
        <dbReference type="EMBL" id="RZS99671.1"/>
    </source>
</evidence>
<evidence type="ECO:0000313" key="2">
    <source>
        <dbReference type="Proteomes" id="UP000292262"/>
    </source>
</evidence>
<protein>
    <submittedName>
        <fullName evidence="1">Uncharacterized protein</fullName>
    </submittedName>
</protein>
<dbReference type="Proteomes" id="UP000292262">
    <property type="component" value="Unassembled WGS sequence"/>
</dbReference>
<gene>
    <name evidence="1" type="ORF">EV197_0894</name>
</gene>
<accession>A0A4Q7PGN1</accession>
<dbReference type="AlphaFoldDB" id="A0A4Q7PGN1"/>
<reference evidence="1 2" key="1">
    <citation type="submission" date="2019-02" db="EMBL/GenBank/DDBJ databases">
        <title>Genomic Encyclopedia of Type Strains, Phase IV (KMG-IV): sequencing the most valuable type-strain genomes for metagenomic binning, comparative biology and taxonomic classification.</title>
        <authorList>
            <person name="Goeker M."/>
        </authorList>
    </citation>
    <scope>NUCLEOTIDE SEQUENCE [LARGE SCALE GENOMIC DNA]</scope>
    <source>
        <strain evidence="1 2">DSM 17196</strain>
    </source>
</reference>
<organism evidence="1 2">
    <name type="scientific">Aquimarina brevivitae</name>
    <dbReference type="NCBI Taxonomy" id="323412"/>
    <lineage>
        <taxon>Bacteria</taxon>
        <taxon>Pseudomonadati</taxon>
        <taxon>Bacteroidota</taxon>
        <taxon>Flavobacteriia</taxon>
        <taxon>Flavobacteriales</taxon>
        <taxon>Flavobacteriaceae</taxon>
        <taxon>Aquimarina</taxon>
    </lineage>
</organism>
<name>A0A4Q7PGN1_9FLAO</name>
<keyword evidence="2" id="KW-1185">Reference proteome</keyword>
<comment type="caution">
    <text evidence="1">The sequence shown here is derived from an EMBL/GenBank/DDBJ whole genome shotgun (WGS) entry which is preliminary data.</text>
</comment>
<dbReference type="EMBL" id="SGXE01000001">
    <property type="protein sequence ID" value="RZS99671.1"/>
    <property type="molecule type" value="Genomic_DNA"/>
</dbReference>
<proteinExistence type="predicted"/>
<sequence length="29" mass="3284">MTSIKQIDLSVKISAPYFNKQADLSIFKP</sequence>